<evidence type="ECO:0000256" key="1">
    <source>
        <dbReference type="SAM" id="SignalP"/>
    </source>
</evidence>
<dbReference type="Pfam" id="PF00188">
    <property type="entry name" value="CAP"/>
    <property type="match status" value="1"/>
</dbReference>
<proteinExistence type="predicted"/>
<protein>
    <submittedName>
        <fullName evidence="3">CAP domain-containing protein</fullName>
    </submittedName>
</protein>
<dbReference type="Gene3D" id="3.40.33.10">
    <property type="entry name" value="CAP"/>
    <property type="match status" value="1"/>
</dbReference>
<dbReference type="RefSeq" id="WP_137630620.1">
    <property type="nucleotide sequence ID" value="NZ_BJDO01000011.1"/>
</dbReference>
<dbReference type="Proteomes" id="UP001596190">
    <property type="component" value="Unassembled WGS sequence"/>
</dbReference>
<evidence type="ECO:0000313" key="4">
    <source>
        <dbReference type="Proteomes" id="UP001596190"/>
    </source>
</evidence>
<keyword evidence="4" id="KW-1185">Reference proteome</keyword>
<evidence type="ECO:0000259" key="2">
    <source>
        <dbReference type="Pfam" id="PF00188"/>
    </source>
</evidence>
<dbReference type="SUPFAM" id="SSF55797">
    <property type="entry name" value="PR-1-like"/>
    <property type="match status" value="1"/>
</dbReference>
<comment type="caution">
    <text evidence="3">The sequence shown here is derived from an EMBL/GenBank/DDBJ whole genome shotgun (WGS) entry which is preliminary data.</text>
</comment>
<organism evidence="3 4">
    <name type="scientific">Secundilactobacillus hailunensis</name>
    <dbReference type="NCBI Taxonomy" id="2559923"/>
    <lineage>
        <taxon>Bacteria</taxon>
        <taxon>Bacillati</taxon>
        <taxon>Bacillota</taxon>
        <taxon>Bacilli</taxon>
        <taxon>Lactobacillales</taxon>
        <taxon>Lactobacillaceae</taxon>
        <taxon>Secundilactobacillus</taxon>
    </lineage>
</organism>
<keyword evidence="1" id="KW-0732">Signal</keyword>
<dbReference type="InterPro" id="IPR035940">
    <property type="entry name" value="CAP_sf"/>
</dbReference>
<dbReference type="CDD" id="cd05379">
    <property type="entry name" value="CAP_bacterial"/>
    <property type="match status" value="1"/>
</dbReference>
<accession>A0ABW1TAS7</accession>
<name>A0ABW1TAS7_9LACO</name>
<feature type="chain" id="PRO_5045103260" evidence="1">
    <location>
        <begin position="34"/>
        <end position="275"/>
    </location>
</feature>
<dbReference type="EMBL" id="JBHSSA010000117">
    <property type="protein sequence ID" value="MFC6255205.1"/>
    <property type="molecule type" value="Genomic_DNA"/>
</dbReference>
<gene>
    <name evidence="3" type="ORF">ACFP1H_11500</name>
</gene>
<sequence length="275" mass="30695">MAKNFGRKTGPALFAALTFALTAGLVPATQATAKTKIHYQKMTAVTFTVLKKNATVYSSAFLTHKKGNMKSFGNKVTGYNTARVTKNGKTALYYQFKVGKKGGWIWHGYLKKGSQSIKKPVTQPVTKQGQSVKFNEGKVDARFLELINQQRVKAGSKPVKVDQNLFNKVTTIRAHQIVSRFSHYDSHRKFIAEGLAKKKGLSPHISENIAYYPYDGEGTKVADDTFNGYFYHDADSNWGHRDNILDPSMNRVAIASVYHDGYVYNVMNFTSTDGK</sequence>
<reference evidence="4" key="1">
    <citation type="journal article" date="2019" name="Int. J. Syst. Evol. Microbiol.">
        <title>The Global Catalogue of Microorganisms (GCM) 10K type strain sequencing project: providing services to taxonomists for standard genome sequencing and annotation.</title>
        <authorList>
            <consortium name="The Broad Institute Genomics Platform"/>
            <consortium name="The Broad Institute Genome Sequencing Center for Infectious Disease"/>
            <person name="Wu L."/>
            <person name="Ma J."/>
        </authorList>
    </citation>
    <scope>NUCLEOTIDE SEQUENCE [LARGE SCALE GENOMIC DNA]</scope>
    <source>
        <strain evidence="4">CCM 8950</strain>
    </source>
</reference>
<feature type="domain" description="SCP" evidence="2">
    <location>
        <begin position="144"/>
        <end position="267"/>
    </location>
</feature>
<dbReference type="InterPro" id="IPR014044">
    <property type="entry name" value="CAP_dom"/>
</dbReference>
<evidence type="ECO:0000313" key="3">
    <source>
        <dbReference type="EMBL" id="MFC6255205.1"/>
    </source>
</evidence>
<feature type="signal peptide" evidence="1">
    <location>
        <begin position="1"/>
        <end position="33"/>
    </location>
</feature>